<keyword evidence="8 14" id="KW-1133">Transmembrane helix</keyword>
<evidence type="ECO:0008006" key="17">
    <source>
        <dbReference type="Google" id="ProtNLM"/>
    </source>
</evidence>
<keyword evidence="5 14" id="KW-0812">Transmembrane</keyword>
<sequence>MIGEFTPPNLAHNEAASSPLNNHSRRSTFDDDAFFSPPRSKSEARTSRPMLSPQQVRLPTVHDKILDWFHGVISVRQLRASICVGLVCAFTFFASLIALQFSVRSIFRLFSDVFATIFAVSTWISALAIGLFSFAMCWAVLNILVKAEQQQRLSWKKSETWLGFSVILLYNVIYASIILKMSYYPGLDRFLLGTLALSTLVSTFFSIFHNDFQLSFSGIVTQLGIFHFIGGMFSFGHESVMAATLRQAARVVAVTCLSGCLIGLFTNGFSSLLLLFNISFNLYCLVIVFGQLFATKVLLKMSRQLVMKPISFLLPPPFVVHTPTPEQTRTLTNVLDSQDGLLKLFAFTDLRRIAWTDRNRRLEVFSLSQPGGHPRNWTNVSTTCINILERIRSDLEVASSRLPGGPCLDSDMGDMSEEDLVEVDREMLMMPHKSRKQCVFMLFSAFQENVVQSTNASVYSSAVRQRHRVAIRPAARRPEIVNQQQYIWLKKASSLLADESFVVSRYNAHIAILAVESLYMFVFESYQEDRYGVVLKDLPRIIGVFVQLIQTIDKFFRLRANQTITANSDVTVRQIDAALQAGLLRINGKFGAHLGALNLSREQLQTIKMVCQSDI</sequence>
<evidence type="ECO:0000256" key="7">
    <source>
        <dbReference type="ARBA" id="ARBA00022927"/>
    </source>
</evidence>
<evidence type="ECO:0000256" key="9">
    <source>
        <dbReference type="ARBA" id="ARBA00023010"/>
    </source>
</evidence>
<dbReference type="OrthoDB" id="67850at2759"/>
<comment type="similarity">
    <text evidence="3">Belongs to the NDC1 family.</text>
</comment>
<keyword evidence="11 14" id="KW-0472">Membrane</keyword>
<evidence type="ECO:0000256" key="5">
    <source>
        <dbReference type="ARBA" id="ARBA00022692"/>
    </source>
</evidence>
<feature type="transmembrane region" description="Helical" evidence="14">
    <location>
        <begin position="272"/>
        <end position="299"/>
    </location>
</feature>
<keyword evidence="7" id="KW-0653">Protein transport</keyword>
<feature type="transmembrane region" description="Helical" evidence="14">
    <location>
        <begin position="161"/>
        <end position="178"/>
    </location>
</feature>
<dbReference type="EMBL" id="JARK01001340">
    <property type="protein sequence ID" value="EYC31564.1"/>
    <property type="molecule type" value="Genomic_DNA"/>
</dbReference>
<name>A0A016VVH5_9BILA</name>
<dbReference type="Proteomes" id="UP000024635">
    <property type="component" value="Unassembled WGS sequence"/>
</dbReference>
<keyword evidence="6" id="KW-0509">mRNA transport</keyword>
<evidence type="ECO:0000256" key="13">
    <source>
        <dbReference type="SAM" id="MobiDB-lite"/>
    </source>
</evidence>
<comment type="subcellular location">
    <subcellularLocation>
        <location evidence="1">Nucleus membrane</location>
        <topology evidence="1">Multi-pass membrane protein</topology>
    </subcellularLocation>
    <subcellularLocation>
        <location evidence="2">Nucleus</location>
        <location evidence="2">Nuclear pore complex</location>
    </subcellularLocation>
</comment>
<dbReference type="InterPro" id="IPR019049">
    <property type="entry name" value="Nucleoporin_prot_Ndc1/Nup"/>
</dbReference>
<evidence type="ECO:0000256" key="10">
    <source>
        <dbReference type="ARBA" id="ARBA00023132"/>
    </source>
</evidence>
<reference evidence="16" key="1">
    <citation type="journal article" date="2015" name="Nat. Genet.">
        <title>The genome and transcriptome of the zoonotic hookworm Ancylostoma ceylanicum identify infection-specific gene families.</title>
        <authorList>
            <person name="Schwarz E.M."/>
            <person name="Hu Y."/>
            <person name="Antoshechkin I."/>
            <person name="Miller M.M."/>
            <person name="Sternberg P.W."/>
            <person name="Aroian R.V."/>
        </authorList>
    </citation>
    <scope>NUCLEOTIDE SEQUENCE</scope>
    <source>
        <strain evidence="16">HY135</strain>
    </source>
</reference>
<evidence type="ECO:0000256" key="14">
    <source>
        <dbReference type="SAM" id="Phobius"/>
    </source>
</evidence>
<dbReference type="PANTHER" id="PTHR13269:SF6">
    <property type="entry name" value="NUCLEOPORIN NDC1"/>
    <property type="match status" value="1"/>
</dbReference>
<feature type="transmembrane region" description="Helical" evidence="14">
    <location>
        <begin position="190"/>
        <end position="208"/>
    </location>
</feature>
<keyword evidence="16" id="KW-1185">Reference proteome</keyword>
<feature type="region of interest" description="Disordered" evidence="13">
    <location>
        <begin position="1"/>
        <end position="51"/>
    </location>
</feature>
<proteinExistence type="inferred from homology"/>
<evidence type="ECO:0000256" key="12">
    <source>
        <dbReference type="ARBA" id="ARBA00023242"/>
    </source>
</evidence>
<protein>
    <recommendedName>
        <fullName evidence="17">Nucleoporin protein Ndc1-Nup</fullName>
    </recommendedName>
</protein>
<feature type="transmembrane region" description="Helical" evidence="14">
    <location>
        <begin position="113"/>
        <end position="141"/>
    </location>
</feature>
<evidence type="ECO:0000256" key="2">
    <source>
        <dbReference type="ARBA" id="ARBA00004567"/>
    </source>
</evidence>
<dbReference type="GO" id="GO:0051028">
    <property type="term" value="P:mRNA transport"/>
    <property type="evidence" value="ECO:0007669"/>
    <property type="project" value="UniProtKB-KW"/>
</dbReference>
<comment type="caution">
    <text evidence="15">The sequence shown here is derived from an EMBL/GenBank/DDBJ whole genome shotgun (WGS) entry which is preliminary data.</text>
</comment>
<keyword evidence="4" id="KW-0813">Transport</keyword>
<dbReference type="GO" id="GO:0031965">
    <property type="term" value="C:nuclear membrane"/>
    <property type="evidence" value="ECO:0007669"/>
    <property type="project" value="UniProtKB-SubCell"/>
</dbReference>
<organism evidence="15 16">
    <name type="scientific">Ancylostoma ceylanicum</name>
    <dbReference type="NCBI Taxonomy" id="53326"/>
    <lineage>
        <taxon>Eukaryota</taxon>
        <taxon>Metazoa</taxon>
        <taxon>Ecdysozoa</taxon>
        <taxon>Nematoda</taxon>
        <taxon>Chromadorea</taxon>
        <taxon>Rhabditida</taxon>
        <taxon>Rhabditina</taxon>
        <taxon>Rhabditomorpha</taxon>
        <taxon>Strongyloidea</taxon>
        <taxon>Ancylostomatidae</taxon>
        <taxon>Ancylostomatinae</taxon>
        <taxon>Ancylostoma</taxon>
    </lineage>
</organism>
<evidence type="ECO:0000256" key="8">
    <source>
        <dbReference type="ARBA" id="ARBA00022989"/>
    </source>
</evidence>
<dbReference type="STRING" id="53326.A0A016VVH5"/>
<gene>
    <name evidence="15" type="primary">Acey_s0004.g2219</name>
    <name evidence="15" type="synonym">Acey-npp-22</name>
    <name evidence="15" type="ORF">Y032_0004g2219</name>
</gene>
<evidence type="ECO:0000313" key="16">
    <source>
        <dbReference type="Proteomes" id="UP000024635"/>
    </source>
</evidence>
<evidence type="ECO:0000256" key="3">
    <source>
        <dbReference type="ARBA" id="ARBA00005760"/>
    </source>
</evidence>
<evidence type="ECO:0000256" key="1">
    <source>
        <dbReference type="ARBA" id="ARBA00004232"/>
    </source>
</evidence>
<keyword evidence="10" id="KW-0906">Nuclear pore complex</keyword>
<keyword evidence="9" id="KW-0811">Translocation</keyword>
<dbReference type="PANTHER" id="PTHR13269">
    <property type="entry name" value="NUCLEOPORIN NDC1"/>
    <property type="match status" value="1"/>
</dbReference>
<evidence type="ECO:0000256" key="11">
    <source>
        <dbReference type="ARBA" id="ARBA00023136"/>
    </source>
</evidence>
<accession>A0A016VVH5</accession>
<dbReference type="GO" id="GO:0006999">
    <property type="term" value="P:nuclear pore organization"/>
    <property type="evidence" value="ECO:0007669"/>
    <property type="project" value="TreeGrafter"/>
</dbReference>
<dbReference type="GO" id="GO:0030674">
    <property type="term" value="F:protein-macromolecule adaptor activity"/>
    <property type="evidence" value="ECO:0007669"/>
    <property type="project" value="TreeGrafter"/>
</dbReference>
<evidence type="ECO:0000256" key="6">
    <source>
        <dbReference type="ARBA" id="ARBA00022816"/>
    </source>
</evidence>
<feature type="transmembrane region" description="Helical" evidence="14">
    <location>
        <begin position="248"/>
        <end position="266"/>
    </location>
</feature>
<keyword evidence="12" id="KW-0539">Nucleus</keyword>
<evidence type="ECO:0000313" key="15">
    <source>
        <dbReference type="EMBL" id="EYC31564.1"/>
    </source>
</evidence>
<evidence type="ECO:0000256" key="4">
    <source>
        <dbReference type="ARBA" id="ARBA00022448"/>
    </source>
</evidence>
<dbReference type="Pfam" id="PF09531">
    <property type="entry name" value="Ndc1_Nup"/>
    <property type="match status" value="1"/>
</dbReference>
<feature type="transmembrane region" description="Helical" evidence="14">
    <location>
        <begin position="78"/>
        <end position="101"/>
    </location>
</feature>
<dbReference type="GO" id="GO:0070762">
    <property type="term" value="C:nuclear pore transmembrane ring"/>
    <property type="evidence" value="ECO:0007669"/>
    <property type="project" value="TreeGrafter"/>
</dbReference>
<dbReference type="AlphaFoldDB" id="A0A016VVH5"/>
<feature type="transmembrane region" description="Helical" evidence="14">
    <location>
        <begin position="214"/>
        <end position="236"/>
    </location>
</feature>
<dbReference type="GO" id="GO:0015031">
    <property type="term" value="P:protein transport"/>
    <property type="evidence" value="ECO:0007669"/>
    <property type="project" value="UniProtKB-KW"/>
</dbReference>